<comment type="caution">
    <text evidence="1">The sequence shown here is derived from an EMBL/GenBank/DDBJ whole genome shotgun (WGS) entry which is preliminary data.</text>
</comment>
<accession>A0ABQ9U9T9</accession>
<name>A0ABQ9U9T9_SAGOE</name>
<evidence type="ECO:0000313" key="1">
    <source>
        <dbReference type="EMBL" id="KAK2093549.1"/>
    </source>
</evidence>
<sequence length="66" mass="7338">MQLRSIVVSLIHFLDTLEKERKQETSDWKGKEFQSGFDEEAEGKTEKCFGFAIPGTFTSPVAAAAV</sequence>
<proteinExistence type="predicted"/>
<dbReference type="EMBL" id="JASSZA010000014">
    <property type="protein sequence ID" value="KAK2093549.1"/>
    <property type="molecule type" value="Genomic_DNA"/>
</dbReference>
<protein>
    <submittedName>
        <fullName evidence="1">Uncharacterized protein</fullName>
    </submittedName>
</protein>
<gene>
    <name evidence="1" type="ORF">P7K49_027287</name>
</gene>
<evidence type="ECO:0000313" key="2">
    <source>
        <dbReference type="Proteomes" id="UP001266305"/>
    </source>
</evidence>
<keyword evidence="2" id="KW-1185">Reference proteome</keyword>
<dbReference type="Proteomes" id="UP001266305">
    <property type="component" value="Unassembled WGS sequence"/>
</dbReference>
<reference evidence="1 2" key="1">
    <citation type="submission" date="2023-05" db="EMBL/GenBank/DDBJ databases">
        <title>B98-5 Cell Line De Novo Hybrid Assembly: An Optical Mapping Approach.</title>
        <authorList>
            <person name="Kananen K."/>
            <person name="Auerbach J.A."/>
            <person name="Kautto E."/>
            <person name="Blachly J.S."/>
        </authorList>
    </citation>
    <scope>NUCLEOTIDE SEQUENCE [LARGE SCALE GENOMIC DNA]</scope>
    <source>
        <strain evidence="1">B95-8</strain>
        <tissue evidence="1">Cell line</tissue>
    </source>
</reference>
<organism evidence="1 2">
    <name type="scientific">Saguinus oedipus</name>
    <name type="common">Cotton-top tamarin</name>
    <name type="synonym">Oedipomidas oedipus</name>
    <dbReference type="NCBI Taxonomy" id="9490"/>
    <lineage>
        <taxon>Eukaryota</taxon>
        <taxon>Metazoa</taxon>
        <taxon>Chordata</taxon>
        <taxon>Craniata</taxon>
        <taxon>Vertebrata</taxon>
        <taxon>Euteleostomi</taxon>
        <taxon>Mammalia</taxon>
        <taxon>Eutheria</taxon>
        <taxon>Euarchontoglires</taxon>
        <taxon>Primates</taxon>
        <taxon>Haplorrhini</taxon>
        <taxon>Platyrrhini</taxon>
        <taxon>Cebidae</taxon>
        <taxon>Callitrichinae</taxon>
        <taxon>Saguinus</taxon>
    </lineage>
</organism>